<dbReference type="EMBL" id="SNWH01000031">
    <property type="protein sequence ID" value="TDN97294.1"/>
    <property type="molecule type" value="Genomic_DNA"/>
</dbReference>
<dbReference type="Gene3D" id="1.20.1260.30">
    <property type="match status" value="1"/>
</dbReference>
<keyword evidence="5" id="KW-1185">Reference proteome</keyword>
<dbReference type="GO" id="GO:0009307">
    <property type="term" value="P:DNA restriction-modification system"/>
    <property type="evidence" value="ECO:0007669"/>
    <property type="project" value="UniProtKB-KW"/>
</dbReference>
<feature type="compositionally biased region" description="Polar residues" evidence="3">
    <location>
        <begin position="120"/>
        <end position="129"/>
    </location>
</feature>
<dbReference type="InterPro" id="IPR038333">
    <property type="entry name" value="T1MK-like_N_sf"/>
</dbReference>
<feature type="region of interest" description="Disordered" evidence="3">
    <location>
        <begin position="114"/>
        <end position="135"/>
    </location>
</feature>
<comment type="similarity">
    <text evidence="1">Belongs to the N(4)/N(6)-methyltransferase family.</text>
</comment>
<comment type="caution">
    <text evidence="4">The sequence shown here is derived from an EMBL/GenBank/DDBJ whole genome shotgun (WGS) entry which is preliminary data.</text>
</comment>
<organism evidence="4 5">
    <name type="scientific">Halomonas ventosae</name>
    <dbReference type="NCBI Taxonomy" id="229007"/>
    <lineage>
        <taxon>Bacteria</taxon>
        <taxon>Pseudomonadati</taxon>
        <taxon>Pseudomonadota</taxon>
        <taxon>Gammaproteobacteria</taxon>
        <taxon>Oceanospirillales</taxon>
        <taxon>Halomonadaceae</taxon>
        <taxon>Halomonas</taxon>
    </lineage>
</organism>
<evidence type="ECO:0000256" key="3">
    <source>
        <dbReference type="SAM" id="MobiDB-lite"/>
    </source>
</evidence>
<keyword evidence="2" id="KW-0680">Restriction system</keyword>
<sequence length="135" mass="15448">MNKFAPLKYVSDAFEERQAELLEMFQTDDDENIYYLPRQDLDSDEAYQQALQEELEVLDYYRGANVLEAIERSNDKLKGILGHVYEYEFRLESSNLKKLRDTLLSKLLSGELSVPDAENKPTQAESASSAACKAL</sequence>
<dbReference type="RefSeq" id="WP_243726530.1">
    <property type="nucleotide sequence ID" value="NZ_SNWH01000031.1"/>
</dbReference>
<gene>
    <name evidence="4" type="ORF">DFO68_1316</name>
</gene>
<evidence type="ECO:0000313" key="4">
    <source>
        <dbReference type="EMBL" id="TDN97294.1"/>
    </source>
</evidence>
<accession>A0A4R6GRT2</accession>
<evidence type="ECO:0000256" key="2">
    <source>
        <dbReference type="ARBA" id="ARBA00022747"/>
    </source>
</evidence>
<dbReference type="Proteomes" id="UP000295150">
    <property type="component" value="Unassembled WGS sequence"/>
</dbReference>
<evidence type="ECO:0000256" key="1">
    <source>
        <dbReference type="ARBA" id="ARBA00006594"/>
    </source>
</evidence>
<dbReference type="AlphaFoldDB" id="A0A4R6GRT2"/>
<reference evidence="4 5" key="1">
    <citation type="submission" date="2019-03" db="EMBL/GenBank/DDBJ databases">
        <title>Freshwater and sediment microbial communities from various areas in North America, analyzing microbe dynamics in response to fracking.</title>
        <authorList>
            <person name="Lamendella R."/>
        </authorList>
    </citation>
    <scope>NUCLEOTIDE SEQUENCE [LARGE SCALE GENOMIC DNA]</scope>
    <source>
        <strain evidence="4 5">1_TX</strain>
    </source>
</reference>
<evidence type="ECO:0000313" key="5">
    <source>
        <dbReference type="Proteomes" id="UP000295150"/>
    </source>
</evidence>
<proteinExistence type="inferred from homology"/>
<name>A0A4R6GRT2_9GAMM</name>
<protein>
    <submittedName>
        <fullName evidence="4">Uncharacterized protein</fullName>
    </submittedName>
</protein>